<evidence type="ECO:0000313" key="2">
    <source>
        <dbReference type="Proteomes" id="UP001155380"/>
    </source>
</evidence>
<reference evidence="1" key="1">
    <citation type="submission" date="2022-06" db="EMBL/GenBank/DDBJ databases">
        <authorList>
            <person name="Sun Q."/>
        </authorList>
    </citation>
    <scope>NUCLEOTIDE SEQUENCE</scope>
    <source>
        <strain evidence="1">S101</strain>
    </source>
</reference>
<organism evidence="1 2">
    <name type="scientific">Ciceribacter sichuanensis</name>
    <dbReference type="NCBI Taxonomy" id="2949647"/>
    <lineage>
        <taxon>Bacteria</taxon>
        <taxon>Pseudomonadati</taxon>
        <taxon>Pseudomonadota</taxon>
        <taxon>Alphaproteobacteria</taxon>
        <taxon>Hyphomicrobiales</taxon>
        <taxon>Rhizobiaceae</taxon>
        <taxon>Ciceribacter</taxon>
    </lineage>
</organism>
<accession>A0AAJ1F7A7</accession>
<dbReference type="EMBL" id="JAMXLX010000004">
    <property type="protein sequence ID" value="MCO5957712.1"/>
    <property type="molecule type" value="Genomic_DNA"/>
</dbReference>
<name>A0AAJ1F7A7_9HYPH</name>
<dbReference type="Proteomes" id="UP001155380">
    <property type="component" value="Unassembled WGS sequence"/>
</dbReference>
<dbReference type="AlphaFoldDB" id="A0AAJ1F7A7"/>
<dbReference type="RefSeq" id="WP_250914240.1">
    <property type="nucleotide sequence ID" value="NZ_JAMXLX010000004.1"/>
</dbReference>
<evidence type="ECO:0000313" key="1">
    <source>
        <dbReference type="EMBL" id="MCO5957712.1"/>
    </source>
</evidence>
<proteinExistence type="predicted"/>
<gene>
    <name evidence="1" type="ORF">NBH21_13100</name>
</gene>
<sequence>MRTLPERQLIANGPSPLCSTCAKPASEMFREAEIPLLYYSQFISEADQREIDDIVEGLDDGVLSGFSWHGVPVGEHARAGALRYYGSGTLENEAGGGAILRRYLKASMQSVRVMENLLTSQTFDRVVFHHGIYVPQGAVGDVCRKFEVPVVNWNLAYRERSVLFSHHDTYHRSMIAEPSESWQTLPFTERDETEIVDYIKSRRSGSNDWISFQSERSASQDPFEGLDIDSQKPVFGLLTNVMWDAQLHFKANAFSSMLEWLYETVDYFRMRTDIQLLIRIHPAEVLGSVPSRQKVSDLLTARYGSLPETIKIVEPDDPRNTYLLMERCRAVLVYGTKMAIELPCLGITTIVAGEAWARNKGFTVDISSKENYAELLAELPAIPCLTADQIRLARHYAHYLFFRRMIPLGFAEKRHRLTPVAYNVETLQSLLPGKDAGLDCLCNGIMNLTPFVMRAGAEK</sequence>
<comment type="caution">
    <text evidence="1">The sequence shown here is derived from an EMBL/GenBank/DDBJ whole genome shotgun (WGS) entry which is preliminary data.</text>
</comment>
<protein>
    <submittedName>
        <fullName evidence="1">Capsule biosynthesis protein</fullName>
    </submittedName>
</protein>